<sequence length="287" mass="30045">MTFEKWAAVCDAPLCADVAKEIFGKGGAIGDAAVATLLCMGVTAPHLTGIGGGLMAILYNKATMKVQALDALGVSPKSITEDMFSSNASALKLGANAVIVPGALAGMQALHNVTGKLPWKDVFQPAIRIARDGFTIGPNLAAALANNMIVLNLSPALRKRFSNNATGALLQSGDKLVQTQLADLLTKLAEEGAEYLYEKELAEEIEANVASAGGSLKASDLSDYKPLWQDPVSAKMGGSQRLYSAPIPGAGVVLAVAVHQIKVKVMSLEATDSRYKLPAMSPKRMHK</sequence>
<dbReference type="GO" id="GO:0006751">
    <property type="term" value="P:glutathione catabolic process"/>
    <property type="evidence" value="ECO:0007669"/>
    <property type="project" value="InterPro"/>
</dbReference>
<organism evidence="1 2">
    <name type="scientific">Rhipicephalus microplus</name>
    <name type="common">Cattle tick</name>
    <name type="synonym">Boophilus microplus</name>
    <dbReference type="NCBI Taxonomy" id="6941"/>
    <lineage>
        <taxon>Eukaryota</taxon>
        <taxon>Metazoa</taxon>
        <taxon>Ecdysozoa</taxon>
        <taxon>Arthropoda</taxon>
        <taxon>Chelicerata</taxon>
        <taxon>Arachnida</taxon>
        <taxon>Acari</taxon>
        <taxon>Parasitiformes</taxon>
        <taxon>Ixodida</taxon>
        <taxon>Ixodoidea</taxon>
        <taxon>Ixodidae</taxon>
        <taxon>Rhipicephalinae</taxon>
        <taxon>Rhipicephalus</taxon>
        <taxon>Boophilus</taxon>
    </lineage>
</organism>
<gene>
    <name evidence="1" type="ORF">HPB51_019634</name>
</gene>
<dbReference type="SUPFAM" id="SSF56235">
    <property type="entry name" value="N-terminal nucleophile aminohydrolases (Ntn hydrolases)"/>
    <property type="match status" value="1"/>
</dbReference>
<comment type="caution">
    <text evidence="1">The sequence shown here is derived from an EMBL/GenBank/DDBJ whole genome shotgun (WGS) entry which is preliminary data.</text>
</comment>
<keyword evidence="2" id="KW-1185">Reference proteome</keyword>
<protein>
    <recommendedName>
        <fullName evidence="3">Gamma-glutamyltransferase</fullName>
    </recommendedName>
</protein>
<dbReference type="PANTHER" id="PTHR11686">
    <property type="entry name" value="GAMMA GLUTAMYL TRANSPEPTIDASE"/>
    <property type="match status" value="1"/>
</dbReference>
<dbReference type="Pfam" id="PF01019">
    <property type="entry name" value="G_glu_transpept"/>
    <property type="match status" value="1"/>
</dbReference>
<dbReference type="GO" id="GO:0036374">
    <property type="term" value="F:glutathione hydrolase activity"/>
    <property type="evidence" value="ECO:0007669"/>
    <property type="project" value="InterPro"/>
</dbReference>
<dbReference type="VEuPathDB" id="VectorBase:LOC119162207"/>
<name>A0A9J6F542_RHIMP</name>
<dbReference type="EMBL" id="JABSTU010000001">
    <property type="protein sequence ID" value="KAH8041934.1"/>
    <property type="molecule type" value="Genomic_DNA"/>
</dbReference>
<reference evidence="1" key="2">
    <citation type="submission" date="2021-09" db="EMBL/GenBank/DDBJ databases">
        <authorList>
            <person name="Jia N."/>
            <person name="Wang J."/>
            <person name="Shi W."/>
            <person name="Du L."/>
            <person name="Sun Y."/>
            <person name="Zhan W."/>
            <person name="Jiang J."/>
            <person name="Wang Q."/>
            <person name="Zhang B."/>
            <person name="Ji P."/>
            <person name="Sakyi L.B."/>
            <person name="Cui X."/>
            <person name="Yuan T."/>
            <person name="Jiang B."/>
            <person name="Yang W."/>
            <person name="Lam T.T.-Y."/>
            <person name="Chang Q."/>
            <person name="Ding S."/>
            <person name="Wang X."/>
            <person name="Zhu J."/>
            <person name="Ruan X."/>
            <person name="Zhao L."/>
            <person name="Wei J."/>
            <person name="Que T."/>
            <person name="Du C."/>
            <person name="Cheng J."/>
            <person name="Dai P."/>
            <person name="Han X."/>
            <person name="Huang E."/>
            <person name="Gao Y."/>
            <person name="Liu J."/>
            <person name="Shao H."/>
            <person name="Ye R."/>
            <person name="Li L."/>
            <person name="Wei W."/>
            <person name="Wang X."/>
            <person name="Wang C."/>
            <person name="Huo Q."/>
            <person name="Li W."/>
            <person name="Guo W."/>
            <person name="Chen H."/>
            <person name="Chen S."/>
            <person name="Zhou L."/>
            <person name="Zhou L."/>
            <person name="Ni X."/>
            <person name="Tian J."/>
            <person name="Zhou Y."/>
            <person name="Sheng Y."/>
            <person name="Liu T."/>
            <person name="Pan Y."/>
            <person name="Xia L."/>
            <person name="Li J."/>
            <person name="Zhao F."/>
            <person name="Cao W."/>
        </authorList>
    </citation>
    <scope>NUCLEOTIDE SEQUENCE</scope>
    <source>
        <strain evidence="1">Rmic-2018</strain>
        <tissue evidence="1">Larvae</tissue>
    </source>
</reference>
<dbReference type="InterPro" id="IPR000101">
    <property type="entry name" value="GGT_peptidase"/>
</dbReference>
<dbReference type="Proteomes" id="UP000821866">
    <property type="component" value="Chromosome 1"/>
</dbReference>
<dbReference type="InterPro" id="IPR029055">
    <property type="entry name" value="Ntn_hydrolases_N"/>
</dbReference>
<dbReference type="PRINTS" id="PR01210">
    <property type="entry name" value="GGTRANSPTASE"/>
</dbReference>
<dbReference type="GO" id="GO:0005886">
    <property type="term" value="C:plasma membrane"/>
    <property type="evidence" value="ECO:0007669"/>
    <property type="project" value="TreeGrafter"/>
</dbReference>
<dbReference type="AlphaFoldDB" id="A0A9J6F542"/>
<reference evidence="1" key="1">
    <citation type="journal article" date="2020" name="Cell">
        <title>Large-Scale Comparative Analyses of Tick Genomes Elucidate Their Genetic Diversity and Vector Capacities.</title>
        <authorList>
            <consortium name="Tick Genome and Microbiome Consortium (TIGMIC)"/>
            <person name="Jia N."/>
            <person name="Wang J."/>
            <person name="Shi W."/>
            <person name="Du L."/>
            <person name="Sun Y."/>
            <person name="Zhan W."/>
            <person name="Jiang J.F."/>
            <person name="Wang Q."/>
            <person name="Zhang B."/>
            <person name="Ji P."/>
            <person name="Bell-Sakyi L."/>
            <person name="Cui X.M."/>
            <person name="Yuan T.T."/>
            <person name="Jiang B.G."/>
            <person name="Yang W.F."/>
            <person name="Lam T.T."/>
            <person name="Chang Q.C."/>
            <person name="Ding S.J."/>
            <person name="Wang X.J."/>
            <person name="Zhu J.G."/>
            <person name="Ruan X.D."/>
            <person name="Zhao L."/>
            <person name="Wei J.T."/>
            <person name="Ye R.Z."/>
            <person name="Que T.C."/>
            <person name="Du C.H."/>
            <person name="Zhou Y.H."/>
            <person name="Cheng J.X."/>
            <person name="Dai P.F."/>
            <person name="Guo W.B."/>
            <person name="Han X.H."/>
            <person name="Huang E.J."/>
            <person name="Li L.F."/>
            <person name="Wei W."/>
            <person name="Gao Y.C."/>
            <person name="Liu J.Z."/>
            <person name="Shao H.Z."/>
            <person name="Wang X."/>
            <person name="Wang C.C."/>
            <person name="Yang T.C."/>
            <person name="Huo Q.B."/>
            <person name="Li W."/>
            <person name="Chen H.Y."/>
            <person name="Chen S.E."/>
            <person name="Zhou L.G."/>
            <person name="Ni X.B."/>
            <person name="Tian J.H."/>
            <person name="Sheng Y."/>
            <person name="Liu T."/>
            <person name="Pan Y.S."/>
            <person name="Xia L.Y."/>
            <person name="Li J."/>
            <person name="Zhao F."/>
            <person name="Cao W.C."/>
        </authorList>
    </citation>
    <scope>NUCLEOTIDE SEQUENCE</scope>
    <source>
        <strain evidence="1">Rmic-2018</strain>
    </source>
</reference>
<evidence type="ECO:0008006" key="3">
    <source>
        <dbReference type="Google" id="ProtNLM"/>
    </source>
</evidence>
<dbReference type="PANTHER" id="PTHR11686:SF9">
    <property type="entry name" value="RE13973P"/>
    <property type="match status" value="1"/>
</dbReference>
<evidence type="ECO:0000313" key="1">
    <source>
        <dbReference type="EMBL" id="KAH8041934.1"/>
    </source>
</evidence>
<accession>A0A9J6F542</accession>
<proteinExistence type="predicted"/>
<evidence type="ECO:0000313" key="2">
    <source>
        <dbReference type="Proteomes" id="UP000821866"/>
    </source>
</evidence>